<proteinExistence type="inferred from homology"/>
<dbReference type="PANTHER" id="PTHR43022">
    <property type="entry name" value="PROTEIN SMF"/>
    <property type="match status" value="1"/>
</dbReference>
<dbReference type="InterPro" id="IPR003488">
    <property type="entry name" value="DprA"/>
</dbReference>
<keyword evidence="4" id="KW-1185">Reference proteome</keyword>
<evidence type="ECO:0000256" key="1">
    <source>
        <dbReference type="ARBA" id="ARBA00006525"/>
    </source>
</evidence>
<dbReference type="InterPro" id="IPR003583">
    <property type="entry name" value="Hlx-hairpin-Hlx_DNA-bd_motif"/>
</dbReference>
<protein>
    <submittedName>
        <fullName evidence="3">DNA-protecting protein DprA</fullName>
    </submittedName>
</protein>
<dbReference type="EMBL" id="CP025958">
    <property type="protein sequence ID" value="AWM38313.1"/>
    <property type="molecule type" value="Genomic_DNA"/>
</dbReference>
<name>A0A2Z3GX26_9BACT</name>
<dbReference type="InterPro" id="IPR057666">
    <property type="entry name" value="DrpA_SLOG"/>
</dbReference>
<reference evidence="3 4" key="1">
    <citation type="submission" date="2018-01" db="EMBL/GenBank/DDBJ databases">
        <title>G. obscuriglobus.</title>
        <authorList>
            <person name="Franke J."/>
            <person name="Blomberg W."/>
            <person name="Selmecki A."/>
        </authorList>
    </citation>
    <scope>NUCLEOTIDE SEQUENCE [LARGE SCALE GENOMIC DNA]</scope>
    <source>
        <strain evidence="3 4">DSM 5831</strain>
    </source>
</reference>
<dbReference type="KEGG" id="gog:C1280_15840"/>
<evidence type="ECO:0000313" key="4">
    <source>
        <dbReference type="Proteomes" id="UP000245802"/>
    </source>
</evidence>
<accession>A0A2Z3GX26</accession>
<dbReference type="SUPFAM" id="SSF102405">
    <property type="entry name" value="MCP/YpsA-like"/>
    <property type="match status" value="1"/>
</dbReference>
<dbReference type="InterPro" id="IPR041614">
    <property type="entry name" value="DprA_WH"/>
</dbReference>
<dbReference type="GO" id="GO:0003677">
    <property type="term" value="F:DNA binding"/>
    <property type="evidence" value="ECO:0007669"/>
    <property type="project" value="InterPro"/>
</dbReference>
<dbReference type="Pfam" id="PF17782">
    <property type="entry name" value="WHD_DprA"/>
    <property type="match status" value="1"/>
</dbReference>
<dbReference type="AlphaFoldDB" id="A0A2Z3GX26"/>
<evidence type="ECO:0000313" key="3">
    <source>
        <dbReference type="EMBL" id="AWM38313.1"/>
    </source>
</evidence>
<evidence type="ECO:0000259" key="2">
    <source>
        <dbReference type="SMART" id="SM00278"/>
    </source>
</evidence>
<dbReference type="InterPro" id="IPR010994">
    <property type="entry name" value="RuvA_2-like"/>
</dbReference>
<dbReference type="PANTHER" id="PTHR43022:SF1">
    <property type="entry name" value="PROTEIN SMF"/>
    <property type="match status" value="1"/>
</dbReference>
<dbReference type="Pfam" id="PF14520">
    <property type="entry name" value="HHH_5"/>
    <property type="match status" value="1"/>
</dbReference>
<dbReference type="OrthoDB" id="9785707at2"/>
<dbReference type="NCBIfam" id="TIGR00732">
    <property type="entry name" value="dprA"/>
    <property type="match status" value="1"/>
</dbReference>
<dbReference type="RefSeq" id="WP_010040659.1">
    <property type="nucleotide sequence ID" value="NZ_CP025958.1"/>
</dbReference>
<dbReference type="GO" id="GO:0006281">
    <property type="term" value="P:DNA repair"/>
    <property type="evidence" value="ECO:0007669"/>
    <property type="project" value="InterPro"/>
</dbReference>
<dbReference type="Gene3D" id="3.40.50.450">
    <property type="match status" value="1"/>
</dbReference>
<gene>
    <name evidence="3" type="primary">dprA</name>
    <name evidence="3" type="ORF">C1280_15840</name>
</gene>
<feature type="domain" description="Helix-hairpin-helix DNA-binding motif class 1" evidence="2">
    <location>
        <begin position="8"/>
        <end position="27"/>
    </location>
</feature>
<dbReference type="Gene3D" id="1.10.10.10">
    <property type="entry name" value="Winged helix-like DNA-binding domain superfamily/Winged helix DNA-binding domain"/>
    <property type="match status" value="1"/>
</dbReference>
<feature type="domain" description="Helix-hairpin-helix DNA-binding motif class 1" evidence="2">
    <location>
        <begin position="40"/>
        <end position="59"/>
    </location>
</feature>
<sequence>MSDVNDHLALALVPGLGPKLTAALLERFGTAAAALRATAADLVQIPHIGEKLATALAAALRAVNIDSELALLERHGVRPVALGSSEYPAPLAAVPAPPPLLYVRGAWVAADVNAIGIVGARSCTAYGKRLAEQISRDLVRAGFTVVSGLARGIDGAAHRAALAAGGRTIAVLAGGLSSIYPPEHADLAAEVAGNGCLVTETPMAVAPQPGMFPARNRIISGLSRGIVVIEANAKSGALITATHAAEQGRETFAVPGNVDSAASAGCLELLRKGARLVRGADDIIEDLKGIATADYPAGSMDRGLAPAGTQYKGAQGHPSQEDAVTGRAVREDVPRPPAPILDVTQQRVFDALADKRHADELARELGVAVGELSRILMQLELKKVLRRLPGNFYERR</sequence>
<organism evidence="3 4">
    <name type="scientific">Gemmata obscuriglobus</name>
    <dbReference type="NCBI Taxonomy" id="114"/>
    <lineage>
        <taxon>Bacteria</taxon>
        <taxon>Pseudomonadati</taxon>
        <taxon>Planctomycetota</taxon>
        <taxon>Planctomycetia</taxon>
        <taxon>Gemmatales</taxon>
        <taxon>Gemmataceae</taxon>
        <taxon>Gemmata</taxon>
    </lineage>
</organism>
<dbReference type="SUPFAM" id="SSF47781">
    <property type="entry name" value="RuvA domain 2-like"/>
    <property type="match status" value="1"/>
</dbReference>
<dbReference type="Pfam" id="PF02481">
    <property type="entry name" value="DNA_processg_A"/>
    <property type="match status" value="1"/>
</dbReference>
<comment type="similarity">
    <text evidence="1">Belongs to the DprA/Smf family.</text>
</comment>
<dbReference type="InterPro" id="IPR036388">
    <property type="entry name" value="WH-like_DNA-bd_sf"/>
</dbReference>
<dbReference type="SMART" id="SM00278">
    <property type="entry name" value="HhH1"/>
    <property type="match status" value="2"/>
</dbReference>
<dbReference type="GO" id="GO:0009294">
    <property type="term" value="P:DNA-mediated transformation"/>
    <property type="evidence" value="ECO:0007669"/>
    <property type="project" value="InterPro"/>
</dbReference>
<dbReference type="Proteomes" id="UP000245802">
    <property type="component" value="Chromosome"/>
</dbReference>